<dbReference type="VEuPathDB" id="CryptoDB:Cvel_5548"/>
<organism evidence="1">
    <name type="scientific">Chromera velia CCMP2878</name>
    <dbReference type="NCBI Taxonomy" id="1169474"/>
    <lineage>
        <taxon>Eukaryota</taxon>
        <taxon>Sar</taxon>
        <taxon>Alveolata</taxon>
        <taxon>Colpodellida</taxon>
        <taxon>Chromeraceae</taxon>
        <taxon>Chromera</taxon>
    </lineage>
</organism>
<sequence length="135" mass="15255">MTWRYLAECEEIVLGACLHKNENLKGKEIDHLWDVYQEVINENDATLHFSMCVDRDDTQAGWISLQIPRHLRGEIGWIPVNCPPHSNKGDLHAIVLEGQRLSFSHGLASGLVVDSGLLVELGAVLRRVYTHCQKD</sequence>
<evidence type="ECO:0000313" key="1">
    <source>
        <dbReference type="EMBL" id="CEM37466.1"/>
    </source>
</evidence>
<name>A0A0G4H1J0_9ALVE</name>
<dbReference type="EMBL" id="CDMZ01001777">
    <property type="protein sequence ID" value="CEM37466.1"/>
    <property type="molecule type" value="Genomic_DNA"/>
</dbReference>
<dbReference type="PhylomeDB" id="A0A0G4H1J0"/>
<reference evidence="1" key="1">
    <citation type="submission" date="2014-11" db="EMBL/GenBank/DDBJ databases">
        <authorList>
            <person name="Otto D Thomas"/>
            <person name="Naeem Raeece"/>
        </authorList>
    </citation>
    <scope>NUCLEOTIDE SEQUENCE</scope>
</reference>
<proteinExistence type="predicted"/>
<protein>
    <submittedName>
        <fullName evidence="1">Uncharacterized protein</fullName>
    </submittedName>
</protein>
<gene>
    <name evidence="1" type="ORF">Cvel_5548</name>
</gene>
<accession>A0A0G4H1J0</accession>
<dbReference type="AlphaFoldDB" id="A0A0G4H1J0"/>